<dbReference type="Pfam" id="PF12258">
    <property type="entry name" value="Microcephalin"/>
    <property type="match status" value="1"/>
</dbReference>
<protein>
    <recommendedName>
        <fullName evidence="2">Microcephalin</fullName>
    </recommendedName>
</protein>
<dbReference type="Proteomes" id="UP000694398">
    <property type="component" value="Unassembled WGS sequence"/>
</dbReference>
<keyword evidence="12" id="KW-1185">Reference proteome</keyword>
<feature type="domain" description="BRCT" evidence="10">
    <location>
        <begin position="626"/>
        <end position="684"/>
    </location>
</feature>
<reference evidence="11" key="2">
    <citation type="submission" date="2025-09" db="UniProtKB">
        <authorList>
            <consortium name="Ensembl"/>
        </authorList>
    </citation>
    <scope>IDENTIFICATION</scope>
</reference>
<reference evidence="11" key="1">
    <citation type="submission" date="2025-08" db="UniProtKB">
        <authorList>
            <consortium name="Ensembl"/>
        </authorList>
    </citation>
    <scope>IDENTIFICATION</scope>
</reference>
<evidence type="ECO:0000259" key="10">
    <source>
        <dbReference type="PROSITE" id="PS50172"/>
    </source>
</evidence>
<comment type="subunit">
    <text evidence="8">Interacts with CDC27 and maybe other components of the APC/C complex. Interacts with histone variant H2AX under DNA damage conditions.</text>
</comment>
<accession>A0A8C2W1C2</accession>
<dbReference type="AlphaFoldDB" id="A0A8C2W1C2"/>
<feature type="region of interest" description="Disordered" evidence="9">
    <location>
        <begin position="135"/>
        <end position="177"/>
    </location>
</feature>
<sequence length="748" mass="81407">MGAKVSKTFNKQVTHVVFKDGYQSTWDKARKRGIKLVSVLWVERCRAAGVRADESLFPATGPSEHILSLMRKKRKCMQPKDFIPKTPENDKRLQRKFEKMTAQLQRQRTALDDNMPVFLFESCDSLTYSSSIKVGGHQHTMEKRLQEMKEKREHLSPTSSQRTEQAQENPDDTLCEAPSNVSRDILCADEPFAGGSHSSLDELCGNQERILGESVKEMKSDTCGSLPALDTSHTHSLASASCLSALNPQKHTSDLPEEEVSRLRDPGGDVLSPDREQAAGASEMGEEKSSPCPETPASGARLRLHSASRSPSAKRKRVPADLWSPLRETPRRRGSSSRRPAVPHVQLLRSGRGLQFPSLSDVGTPDSAASSYEDYFSPENLQERISGHCPPGPQPSAGPAHIGCRSLSQRERASILETSDLSCIGEKPRSVSTGSLAARAASSLRTPVCMATEDTPAAEKNPGHIGQAECPQGEDAGPAGSRCPHTTPNPAGPEQEGSCSPVQGIRAERGLAGGRSTQKEGPAAAVPKSPVGHTQECELRLRGVQSAEEEKENLALGYSGNVKNGPTRYDVPDSSWEGVQDLIRRHEQSKKRDKSQKSQPTRTLVMTSMPSEQQSVVMQVVNTLKGFSLAPEVCETTTHVLAGKPLRTLNVLLGIARGCWVLSYEWVLWSLELGHWISEEPFELSTYFPAAPGSVHGTGAERTKTAPGPVLSSYTQGHRRPRGAHGLLRMTLTHALQRPCLALSPSPL</sequence>
<dbReference type="InterPro" id="IPR022047">
    <property type="entry name" value="Microcephalin-like"/>
</dbReference>
<dbReference type="GeneTree" id="ENSGT00390000018842"/>
<dbReference type="Pfam" id="PF12738">
    <property type="entry name" value="PTCB-BRCT"/>
    <property type="match status" value="1"/>
</dbReference>
<gene>
    <name evidence="11" type="primary">Mcph1</name>
</gene>
<dbReference type="FunFam" id="3.40.50.10190:FF:000047">
    <property type="entry name" value="Microcephalin"/>
    <property type="match status" value="1"/>
</dbReference>
<comment type="function">
    <text evidence="7">Implicated in chromosome condensation and DNA damage induced cellular responses. May play a role in neurogenesis and regulation of the size of the cerebral cortex.</text>
</comment>
<dbReference type="GO" id="GO:0000278">
    <property type="term" value="P:mitotic cell cycle"/>
    <property type="evidence" value="ECO:0007669"/>
    <property type="project" value="TreeGrafter"/>
</dbReference>
<evidence type="ECO:0000256" key="5">
    <source>
        <dbReference type="ARBA" id="ARBA00022737"/>
    </source>
</evidence>
<feature type="compositionally biased region" description="Basic and acidic residues" evidence="9">
    <location>
        <begin position="139"/>
        <end position="155"/>
    </location>
</feature>
<proteinExistence type="predicted"/>
<evidence type="ECO:0000256" key="2">
    <source>
        <dbReference type="ARBA" id="ARBA00017027"/>
    </source>
</evidence>
<keyword evidence="4" id="KW-0597">Phosphoprotein</keyword>
<dbReference type="PANTHER" id="PTHR14625">
    <property type="entry name" value="MICROCEPHALIN"/>
    <property type="match status" value="1"/>
</dbReference>
<dbReference type="GO" id="GO:0021987">
    <property type="term" value="P:cerebral cortex development"/>
    <property type="evidence" value="ECO:0007669"/>
    <property type="project" value="InterPro"/>
</dbReference>
<evidence type="ECO:0000313" key="11">
    <source>
        <dbReference type="Ensembl" id="ENSCLAP00000022798.1"/>
    </source>
</evidence>
<keyword evidence="5" id="KW-0677">Repeat</keyword>
<evidence type="ECO:0000256" key="8">
    <source>
        <dbReference type="ARBA" id="ARBA00026061"/>
    </source>
</evidence>
<feature type="region of interest" description="Disordered" evidence="9">
    <location>
        <begin position="585"/>
        <end position="605"/>
    </location>
</feature>
<dbReference type="InterPro" id="IPR029504">
    <property type="entry name" value="Microcephalin_mammal"/>
</dbReference>
<evidence type="ECO:0000256" key="9">
    <source>
        <dbReference type="SAM" id="MobiDB-lite"/>
    </source>
</evidence>
<dbReference type="InterPro" id="IPR036420">
    <property type="entry name" value="BRCT_dom_sf"/>
</dbReference>
<evidence type="ECO:0000313" key="12">
    <source>
        <dbReference type="Proteomes" id="UP000694398"/>
    </source>
</evidence>
<evidence type="ECO:0000256" key="4">
    <source>
        <dbReference type="ARBA" id="ARBA00022553"/>
    </source>
</evidence>
<comment type="subcellular location">
    <subcellularLocation>
        <location evidence="1">Cytoplasm</location>
        <location evidence="1">Cytoskeleton</location>
        <location evidence="1">Microtubule organizing center</location>
        <location evidence="1">Centrosome</location>
    </subcellularLocation>
</comment>
<feature type="region of interest" description="Disordered" evidence="9">
    <location>
        <begin position="697"/>
        <end position="721"/>
    </location>
</feature>
<evidence type="ECO:0000256" key="6">
    <source>
        <dbReference type="ARBA" id="ARBA00023212"/>
    </source>
</evidence>
<dbReference type="InterPro" id="IPR001357">
    <property type="entry name" value="BRCT_dom"/>
</dbReference>
<evidence type="ECO:0000256" key="1">
    <source>
        <dbReference type="ARBA" id="ARBA00004300"/>
    </source>
</evidence>
<dbReference type="Ensembl" id="ENSCLAT00000023008.1">
    <property type="protein sequence ID" value="ENSCLAP00000022798.1"/>
    <property type="gene ID" value="ENSCLAG00000015633.1"/>
</dbReference>
<evidence type="ECO:0000256" key="3">
    <source>
        <dbReference type="ARBA" id="ARBA00022490"/>
    </source>
</evidence>
<dbReference type="SUPFAM" id="SSF52113">
    <property type="entry name" value="BRCT domain"/>
    <property type="match status" value="2"/>
</dbReference>
<keyword evidence="3" id="KW-0963">Cytoplasm</keyword>
<dbReference type="GO" id="GO:0005813">
    <property type="term" value="C:centrosome"/>
    <property type="evidence" value="ECO:0007669"/>
    <property type="project" value="UniProtKB-SubCell"/>
</dbReference>
<feature type="region of interest" description="Disordered" evidence="9">
    <location>
        <begin position="513"/>
        <end position="536"/>
    </location>
</feature>
<dbReference type="CDD" id="cd17736">
    <property type="entry name" value="BRCT_microcephalin_rpt2"/>
    <property type="match status" value="1"/>
</dbReference>
<organism evidence="11 12">
    <name type="scientific">Chinchilla lanigera</name>
    <name type="common">Long-tailed chinchilla</name>
    <name type="synonym">Chinchilla villidera</name>
    <dbReference type="NCBI Taxonomy" id="34839"/>
    <lineage>
        <taxon>Eukaryota</taxon>
        <taxon>Metazoa</taxon>
        <taxon>Chordata</taxon>
        <taxon>Craniata</taxon>
        <taxon>Vertebrata</taxon>
        <taxon>Euteleostomi</taxon>
        <taxon>Mammalia</taxon>
        <taxon>Eutheria</taxon>
        <taxon>Euarchontoglires</taxon>
        <taxon>Glires</taxon>
        <taxon>Rodentia</taxon>
        <taxon>Hystricomorpha</taxon>
        <taxon>Chinchillidae</taxon>
        <taxon>Chinchilla</taxon>
    </lineage>
</organism>
<feature type="compositionally biased region" description="Polar residues" evidence="9">
    <location>
        <begin position="156"/>
        <end position="168"/>
    </location>
</feature>
<dbReference type="CDD" id="cd17716">
    <property type="entry name" value="BRCT_microcephalin_rpt1"/>
    <property type="match status" value="1"/>
</dbReference>
<name>A0A8C2W1C2_CHILA</name>
<feature type="domain" description="BRCT" evidence="10">
    <location>
        <begin position="1"/>
        <end position="59"/>
    </location>
</feature>
<dbReference type="PANTHER" id="PTHR14625:SF3">
    <property type="entry name" value="MICROCEPHALIN"/>
    <property type="match status" value="1"/>
</dbReference>
<keyword evidence="6" id="KW-0206">Cytoskeleton</keyword>
<feature type="compositionally biased region" description="Basic and acidic residues" evidence="9">
    <location>
        <begin position="251"/>
        <end position="277"/>
    </location>
</feature>
<feature type="region of interest" description="Disordered" evidence="9">
    <location>
        <begin position="455"/>
        <end position="501"/>
    </location>
</feature>
<dbReference type="Gene3D" id="3.40.50.10190">
    <property type="entry name" value="BRCT domain"/>
    <property type="match status" value="2"/>
</dbReference>
<evidence type="ECO:0000256" key="7">
    <source>
        <dbReference type="ARBA" id="ARBA00025455"/>
    </source>
</evidence>
<feature type="compositionally biased region" description="Basic residues" evidence="9">
    <location>
        <begin position="302"/>
        <end position="317"/>
    </location>
</feature>
<feature type="region of interest" description="Disordered" evidence="9">
    <location>
        <begin position="248"/>
        <end position="349"/>
    </location>
</feature>
<dbReference type="PROSITE" id="PS50172">
    <property type="entry name" value="BRCT"/>
    <property type="match status" value="2"/>
</dbReference>
<dbReference type="Pfam" id="PF00533">
    <property type="entry name" value="BRCT"/>
    <property type="match status" value="1"/>
</dbReference>